<dbReference type="AlphaFoldDB" id="A0A3E4LJZ8"/>
<keyword evidence="1" id="KW-0472">Membrane</keyword>
<feature type="transmembrane region" description="Helical" evidence="1">
    <location>
        <begin position="79"/>
        <end position="101"/>
    </location>
</feature>
<gene>
    <name evidence="2" type="ORF">DXD17_11935</name>
</gene>
<dbReference type="RefSeq" id="WP_117688549.1">
    <property type="nucleotide sequence ID" value="NZ_QSQN01000036.1"/>
</dbReference>
<dbReference type="NCBIfam" id="TIGR04086">
    <property type="entry name" value="TIGR04086_membr"/>
    <property type="match status" value="1"/>
</dbReference>
<feature type="transmembrane region" description="Helical" evidence="1">
    <location>
        <begin position="107"/>
        <end position="127"/>
    </location>
</feature>
<sequence length="128" mass="13929">MDRKNENQFQLKKTASDMVKSLLAAYVVTGIFLLILTLLLYKMGLSEQNVNIGVILIYVIATFSGGFVMGKLSMTHQFLWGLLAGVLYWGLLMLISFGIYHSLQAEMGSLLTTLLLCAGGGMLGGMVS</sequence>
<comment type="caution">
    <text evidence="2">The sequence shown here is derived from an EMBL/GenBank/DDBJ whole genome shotgun (WGS) entry which is preliminary data.</text>
</comment>
<dbReference type="Proteomes" id="UP000260793">
    <property type="component" value="Unassembled WGS sequence"/>
</dbReference>
<evidence type="ECO:0000256" key="1">
    <source>
        <dbReference type="SAM" id="Phobius"/>
    </source>
</evidence>
<protein>
    <submittedName>
        <fullName evidence="2">TIGR04086 family membrane protein</fullName>
    </submittedName>
</protein>
<feature type="transmembrane region" description="Helical" evidence="1">
    <location>
        <begin position="21"/>
        <end position="40"/>
    </location>
</feature>
<organism evidence="2 3">
    <name type="scientific">[Ruminococcus] lactaris</name>
    <dbReference type="NCBI Taxonomy" id="46228"/>
    <lineage>
        <taxon>Bacteria</taxon>
        <taxon>Bacillati</taxon>
        <taxon>Bacillota</taxon>
        <taxon>Clostridia</taxon>
        <taxon>Lachnospirales</taxon>
        <taxon>Lachnospiraceae</taxon>
        <taxon>Mediterraneibacter</taxon>
    </lineage>
</organism>
<dbReference type="InterPro" id="IPR023804">
    <property type="entry name" value="DUF3792_TM"/>
</dbReference>
<dbReference type="EMBL" id="QSQN01000036">
    <property type="protein sequence ID" value="RGK37584.1"/>
    <property type="molecule type" value="Genomic_DNA"/>
</dbReference>
<keyword evidence="1" id="KW-1133">Transmembrane helix</keyword>
<dbReference type="Pfam" id="PF12670">
    <property type="entry name" value="DUF3792"/>
    <property type="match status" value="1"/>
</dbReference>
<feature type="transmembrane region" description="Helical" evidence="1">
    <location>
        <begin position="52"/>
        <end position="72"/>
    </location>
</feature>
<keyword evidence="1" id="KW-0812">Transmembrane</keyword>
<evidence type="ECO:0000313" key="2">
    <source>
        <dbReference type="EMBL" id="RGK37584.1"/>
    </source>
</evidence>
<proteinExistence type="predicted"/>
<name>A0A3E4LJZ8_9FIRM</name>
<reference evidence="2 3" key="1">
    <citation type="submission" date="2018-08" db="EMBL/GenBank/DDBJ databases">
        <title>A genome reference for cultivated species of the human gut microbiota.</title>
        <authorList>
            <person name="Zou Y."/>
            <person name="Xue W."/>
            <person name="Luo G."/>
        </authorList>
    </citation>
    <scope>NUCLEOTIDE SEQUENCE [LARGE SCALE GENOMIC DNA]</scope>
    <source>
        <strain evidence="2 3">TF11-7</strain>
    </source>
</reference>
<accession>A0A3E4LJZ8</accession>
<evidence type="ECO:0000313" key="3">
    <source>
        <dbReference type="Proteomes" id="UP000260793"/>
    </source>
</evidence>